<dbReference type="GO" id="GO:0016747">
    <property type="term" value="F:acyltransferase activity, transferring groups other than amino-acyl groups"/>
    <property type="evidence" value="ECO:0007669"/>
    <property type="project" value="InterPro"/>
</dbReference>
<dbReference type="EMBL" id="JPRO01000020">
    <property type="protein sequence ID" value="KFE99049.1"/>
    <property type="molecule type" value="Genomic_DNA"/>
</dbReference>
<organism evidence="4 5">
    <name type="scientific">Chryseobacterium luteum</name>
    <dbReference type="NCBI Taxonomy" id="421531"/>
    <lineage>
        <taxon>Bacteria</taxon>
        <taxon>Pseudomonadati</taxon>
        <taxon>Bacteroidota</taxon>
        <taxon>Flavobacteriia</taxon>
        <taxon>Flavobacteriales</taxon>
        <taxon>Weeksellaceae</taxon>
        <taxon>Chryseobacterium group</taxon>
        <taxon>Chryseobacterium</taxon>
    </lineage>
</organism>
<keyword evidence="2" id="KW-0012">Acyltransferase</keyword>
<dbReference type="Proteomes" id="UP000028703">
    <property type="component" value="Unassembled WGS sequence"/>
</dbReference>
<dbReference type="SUPFAM" id="SSF55729">
    <property type="entry name" value="Acyl-CoA N-acyltransferases (Nat)"/>
    <property type="match status" value="1"/>
</dbReference>
<feature type="domain" description="N-acetyltransferase" evidence="3">
    <location>
        <begin position="6"/>
        <end position="175"/>
    </location>
</feature>
<accession>A0A085Z3N6</accession>
<dbReference type="STRING" id="421531.IX38_18620"/>
<sequence>MKNMSVIIHKAGIKDLETIQSIGRQTFSETFAESNSEEAMKTYLEESFSTEKVNSELNNPDSHFYIAWEEDIPVGYLKLNSASAQTEAHDDTYMEIERIYVKQSHHGKKVGQLLYDRALNTAQSFNKNYLWLGVWEKNLRAINFYRKNGFEEFGSHTFRLGDDDQTDLMMKKKLS</sequence>
<dbReference type="InterPro" id="IPR016181">
    <property type="entry name" value="Acyl_CoA_acyltransferase"/>
</dbReference>
<comment type="caution">
    <text evidence="4">The sequence shown here is derived from an EMBL/GenBank/DDBJ whole genome shotgun (WGS) entry which is preliminary data.</text>
</comment>
<evidence type="ECO:0000256" key="2">
    <source>
        <dbReference type="ARBA" id="ARBA00023315"/>
    </source>
</evidence>
<dbReference type="PANTHER" id="PTHR43877">
    <property type="entry name" value="AMINOALKYLPHOSPHONATE N-ACETYLTRANSFERASE-RELATED-RELATED"/>
    <property type="match status" value="1"/>
</dbReference>
<proteinExistence type="predicted"/>
<dbReference type="OrthoDB" id="7205533at2"/>
<dbReference type="RefSeq" id="WP_034707193.1">
    <property type="nucleotide sequence ID" value="NZ_JPRO01000020.1"/>
</dbReference>
<dbReference type="PANTHER" id="PTHR43877:SF2">
    <property type="entry name" value="AMINOALKYLPHOSPHONATE N-ACETYLTRANSFERASE-RELATED"/>
    <property type="match status" value="1"/>
</dbReference>
<dbReference type="PROSITE" id="PS51186">
    <property type="entry name" value="GNAT"/>
    <property type="match status" value="1"/>
</dbReference>
<evidence type="ECO:0000313" key="5">
    <source>
        <dbReference type="Proteomes" id="UP000028703"/>
    </source>
</evidence>
<evidence type="ECO:0000313" key="4">
    <source>
        <dbReference type="EMBL" id="KFE99049.1"/>
    </source>
</evidence>
<evidence type="ECO:0000259" key="3">
    <source>
        <dbReference type="PROSITE" id="PS51186"/>
    </source>
</evidence>
<keyword evidence="1 4" id="KW-0808">Transferase</keyword>
<dbReference type="InterPro" id="IPR000182">
    <property type="entry name" value="GNAT_dom"/>
</dbReference>
<protein>
    <submittedName>
        <fullName evidence="4">GNAT family acetyltransferase</fullName>
    </submittedName>
</protein>
<reference evidence="4 5" key="1">
    <citation type="submission" date="2014-07" db="EMBL/GenBank/DDBJ databases">
        <title>Genome of Chryseobacterium luteum DSM 18605.</title>
        <authorList>
            <person name="Stropko S.J."/>
            <person name="Pipes S.E."/>
            <person name="Newman J.D."/>
        </authorList>
    </citation>
    <scope>NUCLEOTIDE SEQUENCE [LARGE SCALE GENOMIC DNA]</scope>
    <source>
        <strain evidence="4 5">DSM 18605</strain>
    </source>
</reference>
<dbReference type="Pfam" id="PF00583">
    <property type="entry name" value="Acetyltransf_1"/>
    <property type="match status" value="1"/>
</dbReference>
<keyword evidence="5" id="KW-1185">Reference proteome</keyword>
<dbReference type="AlphaFoldDB" id="A0A085Z3N6"/>
<dbReference type="Gene3D" id="3.40.630.30">
    <property type="match status" value="1"/>
</dbReference>
<name>A0A085Z3N6_9FLAO</name>
<dbReference type="eggNOG" id="COG0456">
    <property type="taxonomic scope" value="Bacteria"/>
</dbReference>
<dbReference type="CDD" id="cd04301">
    <property type="entry name" value="NAT_SF"/>
    <property type="match status" value="1"/>
</dbReference>
<gene>
    <name evidence="4" type="ORF">IX38_18620</name>
</gene>
<dbReference type="InterPro" id="IPR050832">
    <property type="entry name" value="Bact_Acetyltransf"/>
</dbReference>
<evidence type="ECO:0000256" key="1">
    <source>
        <dbReference type="ARBA" id="ARBA00022679"/>
    </source>
</evidence>